<dbReference type="InterPro" id="IPR012337">
    <property type="entry name" value="RNaseH-like_sf"/>
</dbReference>
<dbReference type="Proteomes" id="UP000281406">
    <property type="component" value="Unassembled WGS sequence"/>
</dbReference>
<dbReference type="SUPFAM" id="SSF53098">
    <property type="entry name" value="Ribonuclease H-like"/>
    <property type="match status" value="1"/>
</dbReference>
<organism evidence="1 2">
    <name type="scientific">Anabarilius grahami</name>
    <name type="common">Kanglang fish</name>
    <name type="synonym">Barilius grahami</name>
    <dbReference type="NCBI Taxonomy" id="495550"/>
    <lineage>
        <taxon>Eukaryota</taxon>
        <taxon>Metazoa</taxon>
        <taxon>Chordata</taxon>
        <taxon>Craniata</taxon>
        <taxon>Vertebrata</taxon>
        <taxon>Euteleostomi</taxon>
        <taxon>Actinopterygii</taxon>
        <taxon>Neopterygii</taxon>
        <taxon>Teleostei</taxon>
        <taxon>Ostariophysi</taxon>
        <taxon>Cypriniformes</taxon>
        <taxon>Xenocyprididae</taxon>
        <taxon>Xenocypridinae</taxon>
        <taxon>Xenocypridinae incertae sedis</taxon>
        <taxon>Anabarilius</taxon>
    </lineage>
</organism>
<dbReference type="OrthoDB" id="6782434at2759"/>
<evidence type="ECO:0000313" key="1">
    <source>
        <dbReference type="EMBL" id="ROL46276.1"/>
    </source>
</evidence>
<protein>
    <submittedName>
        <fullName evidence="1">Uncharacterized protein</fullName>
    </submittedName>
</protein>
<comment type="caution">
    <text evidence="1">The sequence shown here is derived from an EMBL/GenBank/DDBJ whole genome shotgun (WGS) entry which is preliminary data.</text>
</comment>
<accession>A0A3N0YJ62</accession>
<dbReference type="PANTHER" id="PTHR37162">
    <property type="entry name" value="HAT FAMILY DIMERISATION DOMAINCONTAINING PROTEIN-RELATED"/>
    <property type="match status" value="1"/>
</dbReference>
<proteinExistence type="predicted"/>
<name>A0A3N0YJ62_ANAGA</name>
<dbReference type="AlphaFoldDB" id="A0A3N0YJ62"/>
<keyword evidence="2" id="KW-1185">Reference proteome</keyword>
<evidence type="ECO:0000313" key="2">
    <source>
        <dbReference type="Proteomes" id="UP000281406"/>
    </source>
</evidence>
<gene>
    <name evidence="1" type="ORF">DPX16_0003</name>
</gene>
<dbReference type="EMBL" id="RJVU01038856">
    <property type="protein sequence ID" value="ROL46276.1"/>
    <property type="molecule type" value="Genomic_DNA"/>
</dbReference>
<dbReference type="PANTHER" id="PTHR37162:SF1">
    <property type="entry name" value="BED-TYPE DOMAIN-CONTAINING PROTEIN"/>
    <property type="match status" value="1"/>
</dbReference>
<reference evidence="1 2" key="1">
    <citation type="submission" date="2018-10" db="EMBL/GenBank/DDBJ databases">
        <title>Genome assembly for a Yunnan-Guizhou Plateau 3E fish, Anabarilius grahami (Regan), and its evolutionary and genetic applications.</title>
        <authorList>
            <person name="Jiang W."/>
        </authorList>
    </citation>
    <scope>NUCLEOTIDE SEQUENCE [LARGE SCALE GENOMIC DNA]</scope>
    <source>
        <strain evidence="1">AG-KIZ</strain>
        <tissue evidence="1">Muscle</tissue>
    </source>
</reference>
<sequence>MKLTPKLYSDSAIAKLVTCGRTKAEALVTNVLAPLASDFSQSLESKDIFFSIATDASNKGNVKTFPISVRFWTPEQGIQNRVLDFFEQAAESADAVTDTLLNKLKEHKLSIHNISAYSADNAAVNYRRKHSIYQNLKKINSKILPANCPAHIIHNAVKRASNALQTDVETIVIKSFNHFSCSAKRVSTLKEMFEFADMEYHTLLRHVPTRWLSLLPAIDRLINTWPAVRSYFLSLGEEECPCVLWDALRGNEHGEEDECSELEVTLFFLQNTLKMFTGAVLSLESDSLTSVEVYVLQTKLQQRKKDAFFGAKVERVLLSSSVNLRVDRLKRKFTSFYDTAEQYLEKWFNFSETGHLFNIQCFNLKEKQEISYQKLTAAVSALQMEDGLDLDELYNESCVLKEIFASSGDTQSPCR</sequence>